<keyword evidence="2" id="KW-1185">Reference proteome</keyword>
<organism evidence="1 2">
    <name type="scientific">Halohasta litorea</name>
    <dbReference type="NCBI Taxonomy" id="869891"/>
    <lineage>
        <taxon>Archaea</taxon>
        <taxon>Methanobacteriati</taxon>
        <taxon>Methanobacteriota</taxon>
        <taxon>Stenosarchaea group</taxon>
        <taxon>Halobacteria</taxon>
        <taxon>Halobacteriales</taxon>
        <taxon>Haloferacaceae</taxon>
        <taxon>Halohasta</taxon>
    </lineage>
</organism>
<dbReference type="RefSeq" id="WP_256395837.1">
    <property type="nucleotide sequence ID" value="NZ_JANHDJ010000002.1"/>
</dbReference>
<dbReference type="EMBL" id="JBHUDM010000002">
    <property type="protein sequence ID" value="MFD1641781.1"/>
    <property type="molecule type" value="Genomic_DNA"/>
</dbReference>
<dbReference type="AlphaFoldDB" id="A0ABD6D6B3"/>
<dbReference type="SUPFAM" id="SSF46785">
    <property type="entry name" value="Winged helix' DNA-binding domain"/>
    <property type="match status" value="1"/>
</dbReference>
<sequence length="77" mass="8510">MPGKDRDEDSGKYTTSYHDEEFLDAIEELDGMAGTSEIANKVGCTHRTAYARLKSIEEKGDIQSRKVGNSLIWSISG</sequence>
<comment type="caution">
    <text evidence="1">The sequence shown here is derived from an EMBL/GenBank/DDBJ whole genome shotgun (WGS) entry which is preliminary data.</text>
</comment>
<gene>
    <name evidence="1" type="ORF">ACFSBW_07825</name>
</gene>
<dbReference type="InterPro" id="IPR036390">
    <property type="entry name" value="WH_DNA-bd_sf"/>
</dbReference>
<protein>
    <submittedName>
        <fullName evidence="1">Transcriptional regulator</fullName>
    </submittedName>
</protein>
<name>A0ABD6D6B3_9EURY</name>
<dbReference type="InterPro" id="IPR036388">
    <property type="entry name" value="WH-like_DNA-bd_sf"/>
</dbReference>
<dbReference type="Proteomes" id="UP001597052">
    <property type="component" value="Unassembled WGS sequence"/>
</dbReference>
<evidence type="ECO:0000313" key="1">
    <source>
        <dbReference type="EMBL" id="MFD1641781.1"/>
    </source>
</evidence>
<dbReference type="Gene3D" id="1.10.10.10">
    <property type="entry name" value="Winged helix-like DNA-binding domain superfamily/Winged helix DNA-binding domain"/>
    <property type="match status" value="1"/>
</dbReference>
<reference evidence="1 2" key="1">
    <citation type="journal article" date="2019" name="Int. J. Syst. Evol. Microbiol.">
        <title>The Global Catalogue of Microorganisms (GCM) 10K type strain sequencing project: providing services to taxonomists for standard genome sequencing and annotation.</title>
        <authorList>
            <consortium name="The Broad Institute Genomics Platform"/>
            <consortium name="The Broad Institute Genome Sequencing Center for Infectious Disease"/>
            <person name="Wu L."/>
            <person name="Ma J."/>
        </authorList>
    </citation>
    <scope>NUCLEOTIDE SEQUENCE [LARGE SCALE GENOMIC DNA]</scope>
    <source>
        <strain evidence="1 2">CGMCC 1.10593</strain>
    </source>
</reference>
<proteinExistence type="predicted"/>
<accession>A0ABD6D6B3</accession>
<evidence type="ECO:0000313" key="2">
    <source>
        <dbReference type="Proteomes" id="UP001597052"/>
    </source>
</evidence>